<keyword evidence="8 9" id="KW-0472">Membrane</keyword>
<evidence type="ECO:0000256" key="2">
    <source>
        <dbReference type="ARBA" id="ARBA00008160"/>
    </source>
</evidence>
<evidence type="ECO:0000256" key="6">
    <source>
        <dbReference type="ARBA" id="ARBA00022989"/>
    </source>
</evidence>
<feature type="transmembrane region" description="Helical" evidence="9">
    <location>
        <begin position="137"/>
        <end position="156"/>
    </location>
</feature>
<dbReference type="GO" id="GO:0000139">
    <property type="term" value="C:Golgi membrane"/>
    <property type="evidence" value="ECO:0007669"/>
    <property type="project" value="UniProtKB-SubCell"/>
</dbReference>
<evidence type="ECO:0000256" key="8">
    <source>
        <dbReference type="ARBA" id="ARBA00023136"/>
    </source>
</evidence>
<proteinExistence type="inferred from homology"/>
<gene>
    <name evidence="10" type="ORF">Cboi02_000039100</name>
</gene>
<dbReference type="AlphaFoldDB" id="A0A9W6SXJ5"/>
<keyword evidence="7" id="KW-0333">Golgi apparatus</keyword>
<dbReference type="InterPro" id="IPR019185">
    <property type="entry name" value="Integral_membrane_SYS1-rel"/>
</dbReference>
<evidence type="ECO:0000256" key="1">
    <source>
        <dbReference type="ARBA" id="ARBA00004653"/>
    </source>
</evidence>
<feature type="transmembrane region" description="Helical" evidence="9">
    <location>
        <begin position="112"/>
        <end position="131"/>
    </location>
</feature>
<dbReference type="GO" id="GO:0043001">
    <property type="term" value="P:Golgi to plasma membrane protein transport"/>
    <property type="evidence" value="ECO:0007669"/>
    <property type="project" value="TreeGrafter"/>
</dbReference>
<keyword evidence="11" id="KW-1185">Reference proteome</keyword>
<organism evidence="10 11">
    <name type="scientific">Candida boidinii</name>
    <name type="common">Yeast</name>
    <dbReference type="NCBI Taxonomy" id="5477"/>
    <lineage>
        <taxon>Eukaryota</taxon>
        <taxon>Fungi</taxon>
        <taxon>Dikarya</taxon>
        <taxon>Ascomycota</taxon>
        <taxon>Saccharomycotina</taxon>
        <taxon>Pichiomycetes</taxon>
        <taxon>Pichiales</taxon>
        <taxon>Pichiaceae</taxon>
        <taxon>Ogataea</taxon>
        <taxon>Ogataea/Candida clade</taxon>
    </lineage>
</organism>
<evidence type="ECO:0000256" key="3">
    <source>
        <dbReference type="ARBA" id="ARBA00022448"/>
    </source>
</evidence>
<dbReference type="Proteomes" id="UP001165120">
    <property type="component" value="Unassembled WGS sequence"/>
</dbReference>
<dbReference type="GO" id="GO:0005829">
    <property type="term" value="C:cytosol"/>
    <property type="evidence" value="ECO:0007669"/>
    <property type="project" value="GOC"/>
</dbReference>
<evidence type="ECO:0000313" key="10">
    <source>
        <dbReference type="EMBL" id="GME66953.1"/>
    </source>
</evidence>
<dbReference type="PANTHER" id="PTHR12952">
    <property type="entry name" value="SYS1"/>
    <property type="match status" value="1"/>
</dbReference>
<comment type="caution">
    <text evidence="10">The sequence shown here is derived from an EMBL/GenBank/DDBJ whole genome shotgun (WGS) entry which is preliminary data.</text>
</comment>
<keyword evidence="3" id="KW-0813">Transport</keyword>
<name>A0A9W6SXJ5_CANBO</name>
<dbReference type="GO" id="GO:0006895">
    <property type="term" value="P:Golgi to endosome transport"/>
    <property type="evidence" value="ECO:0007669"/>
    <property type="project" value="TreeGrafter"/>
</dbReference>
<dbReference type="GO" id="GO:0034067">
    <property type="term" value="P:protein localization to Golgi apparatus"/>
    <property type="evidence" value="ECO:0007669"/>
    <property type="project" value="TreeGrafter"/>
</dbReference>
<keyword evidence="4 9" id="KW-0812">Transmembrane</keyword>
<evidence type="ECO:0000256" key="9">
    <source>
        <dbReference type="SAM" id="Phobius"/>
    </source>
</evidence>
<evidence type="ECO:0000313" key="11">
    <source>
        <dbReference type="Proteomes" id="UP001165120"/>
    </source>
</evidence>
<dbReference type="EMBL" id="BSXN01000069">
    <property type="protein sequence ID" value="GME66953.1"/>
    <property type="molecule type" value="Genomic_DNA"/>
</dbReference>
<accession>A0A9W6SXJ5</accession>
<feature type="transmembrane region" description="Helical" evidence="9">
    <location>
        <begin position="44"/>
        <end position="67"/>
    </location>
</feature>
<keyword evidence="6 9" id="KW-1133">Transmembrane helix</keyword>
<comment type="similarity">
    <text evidence="2">Belongs to the SYS1 family.</text>
</comment>
<dbReference type="PANTHER" id="PTHR12952:SF0">
    <property type="entry name" value="PROTEIN SYS1 HOMOLOG"/>
    <property type="match status" value="1"/>
</dbReference>
<feature type="transmembrane region" description="Helical" evidence="9">
    <location>
        <begin position="87"/>
        <end position="105"/>
    </location>
</feature>
<sequence>MVFGINFSQTGEYAHLPNFGSINHALNDTFSPGRILAQIILLQTFYYFTAIMLFSVMATLSGMNFTFDWLFSWEPVRIDNALGLSLMALWGTVALISVAFITIVVGRSKLAWDFAVTVHLFNLIFCWFYTGRFPTNLWWWFLQIASCLLMVGLGTYTTRWRELRDTFFEGLVDPEMGNSKSSDIHNPAPTESIALQEISK</sequence>
<evidence type="ECO:0000256" key="4">
    <source>
        <dbReference type="ARBA" id="ARBA00022692"/>
    </source>
</evidence>
<protein>
    <submittedName>
        <fullName evidence="10">Unnamed protein product</fullName>
    </submittedName>
</protein>
<comment type="subcellular location">
    <subcellularLocation>
        <location evidence="1">Golgi apparatus membrane</location>
        <topology evidence="1">Multi-pass membrane protein</topology>
    </subcellularLocation>
</comment>
<keyword evidence="5" id="KW-0653">Protein transport</keyword>
<evidence type="ECO:0000256" key="7">
    <source>
        <dbReference type="ARBA" id="ARBA00023034"/>
    </source>
</evidence>
<evidence type="ECO:0000256" key="5">
    <source>
        <dbReference type="ARBA" id="ARBA00022927"/>
    </source>
</evidence>
<reference evidence="10" key="1">
    <citation type="submission" date="2023-04" db="EMBL/GenBank/DDBJ databases">
        <title>Candida boidinii NBRC 10035.</title>
        <authorList>
            <person name="Ichikawa N."/>
            <person name="Sato H."/>
            <person name="Tonouchi N."/>
        </authorList>
    </citation>
    <scope>NUCLEOTIDE SEQUENCE</scope>
    <source>
        <strain evidence="10">NBRC 10035</strain>
    </source>
</reference>
<dbReference type="GO" id="GO:0005802">
    <property type="term" value="C:trans-Golgi network"/>
    <property type="evidence" value="ECO:0007669"/>
    <property type="project" value="TreeGrafter"/>
</dbReference>
<dbReference type="Pfam" id="PF09801">
    <property type="entry name" value="SYS1"/>
    <property type="match status" value="1"/>
</dbReference>